<dbReference type="GO" id="GO:0000272">
    <property type="term" value="P:polysaccharide catabolic process"/>
    <property type="evidence" value="ECO:0007669"/>
    <property type="project" value="UniProtKB-KW"/>
</dbReference>
<organism evidence="9">
    <name type="scientific">uncultured Frankineae bacterium</name>
    <dbReference type="NCBI Taxonomy" id="437475"/>
    <lineage>
        <taxon>Bacteria</taxon>
        <taxon>Bacillati</taxon>
        <taxon>Actinomycetota</taxon>
        <taxon>Actinomycetes</taxon>
        <taxon>Frankiales</taxon>
        <taxon>environmental samples</taxon>
    </lineage>
</organism>
<evidence type="ECO:0000256" key="3">
    <source>
        <dbReference type="ARBA" id="ARBA00023157"/>
    </source>
</evidence>
<keyword evidence="3" id="KW-1015">Disulfide bond</keyword>
<keyword evidence="6" id="KW-0624">Polysaccharide degradation</keyword>
<evidence type="ECO:0000256" key="5">
    <source>
        <dbReference type="ARBA" id="ARBA00023295"/>
    </source>
</evidence>
<feature type="domain" description="Fibronectin type-III" evidence="8">
    <location>
        <begin position="453"/>
        <end position="556"/>
    </location>
</feature>
<dbReference type="EC" id="3.2.1.14" evidence="9"/>
<dbReference type="InterPro" id="IPR000601">
    <property type="entry name" value="PKD_dom"/>
</dbReference>
<dbReference type="InterPro" id="IPR001791">
    <property type="entry name" value="Laminin_G"/>
</dbReference>
<gene>
    <name evidence="9" type="ORF">AVDCRST_MAG07-2373</name>
</gene>
<keyword evidence="2" id="KW-0732">Signal</keyword>
<dbReference type="Gene3D" id="2.60.120.200">
    <property type="match status" value="1"/>
</dbReference>
<evidence type="ECO:0000259" key="8">
    <source>
        <dbReference type="PROSITE" id="PS50853"/>
    </source>
</evidence>
<dbReference type="CDD" id="cd00110">
    <property type="entry name" value="LamG"/>
    <property type="match status" value="1"/>
</dbReference>
<evidence type="ECO:0000259" key="7">
    <source>
        <dbReference type="PROSITE" id="PS50093"/>
    </source>
</evidence>
<dbReference type="SUPFAM" id="SSF49299">
    <property type="entry name" value="PKD domain"/>
    <property type="match status" value="2"/>
</dbReference>
<sequence length="1174" mass="118178">MLPGSPGRGRRLLALVVAVVVAAGAGAGVGAGVATADTAPPDPAIPVTVSADALPTVQVDGVVWTQAVVGNRVYAGGRFSTARPAGAAAGTSTTARGNLLAYDITTGNLVTSFAPNLNGQVLSVVASPDGSRIYVGGEFTSANGSSRYRLAAYNTADGSLVSTFRPNLDFRVRALAVTDSTVYVGGAFSTANGNPRSRLAAFRTSDGGLLPWAPAADAEVFSMVLTPDRSKVVVGGQFANVSGTAAYGMSALDPTSGAVLPWAANTVVRNAGPNSAVNSLTADGGLVFGTGYKFGTGGNFEGTFAADPANGAIVWLEDCHGDTYSAASAGGVVYTAGHAHFCGNIGGFPETDPKSFHRALAFSRAATQKVLKNTEPGYSNFAGRPAPSLLTWFPEIDAGTFTGQNQGTWSVAGNSDYVVMGGEFPRVNRLGQQGLVRFAVSRIAPDAQGPRLSGSNLVPTLVSQRAGTARVSWTANWDRDNEALTYRVIRDGNTAAPVFTTTARSTFWNRPALGFEDTGLTPGKVHSYRLQVTDPHGNTVVGDPASVTVTATTPSSAYADTVRADGASSLWRLGEPSGSTALDTAGFTDLSLGSGVTRGVAGAPAGNGDEASRFAGTIDGTSSTSNAVHAPNTFSTEAWFRTTSTAGGKIIGFGNKQVGASTNYDRHVYLDATGRVTFGVNPGTLRVITSPGSYNDGAWHHVVATLGSGGAHLYVDGALIGSSTTTTRGEPIFGFWRVGGDNVAKWPGAAGSWFDGTLDEVALYPTVLSAAQVQKHFTTSGPSAATSNAAPVATFTSTASGLTATVDGSGSTDSDGSIAGYSWNFGDGTTATGATASRTYTAGGTYTVRLTVTDDKGATGTTTKAVTVQAPAAPNAAPVAAFTSATSGLTVTVDGSGSTDSDGSIAGYSWDFGDGGTATGATASRTYTAGGTYTVRLTVTDDKGATGTTTKAVTVTSPPGPAAPFAADAFGRTVSGGWGTADTGGAWTVTGGATGASVSGGVGRLTMTAPGSQPTAFLGTTSTDTDLRVSTSVDKVATGGGTYLSVVGRRVGTAGDYRLKLRVQSTGVVATSLVRTVSGTETVLASGTVAGVTYAPGQVLNVRLQVTGTGTTSLAAKVWPSTSSEPAAWQLTAGDTTLALQAAGSLGLVGYLSASSTNAPVTASFDGLTASRTA</sequence>
<accession>A0A6J4LUB1</accession>
<evidence type="ECO:0000256" key="2">
    <source>
        <dbReference type="ARBA" id="ARBA00022729"/>
    </source>
</evidence>
<protein>
    <submittedName>
        <fullName evidence="9">Chitinase</fullName>
        <ecNumber evidence="9">3.2.1.14</ecNumber>
    </submittedName>
</protein>
<evidence type="ECO:0000256" key="1">
    <source>
        <dbReference type="ARBA" id="ARBA00004316"/>
    </source>
</evidence>
<dbReference type="InterPro" id="IPR029865">
    <property type="entry name" value="KIAA0319-like"/>
</dbReference>
<dbReference type="InterPro" id="IPR022409">
    <property type="entry name" value="PKD/Chitinase_dom"/>
</dbReference>
<dbReference type="PANTHER" id="PTHR46182">
    <property type="entry name" value="FI19480P1"/>
    <property type="match status" value="1"/>
</dbReference>
<reference evidence="9" key="1">
    <citation type="submission" date="2020-02" db="EMBL/GenBank/DDBJ databases">
        <authorList>
            <person name="Meier V. D."/>
        </authorList>
    </citation>
    <scope>NUCLEOTIDE SEQUENCE</scope>
    <source>
        <strain evidence="9">AVDCRST_MAG07</strain>
    </source>
</reference>
<dbReference type="SUPFAM" id="SSF49265">
    <property type="entry name" value="Fibronectin type III"/>
    <property type="match status" value="1"/>
</dbReference>
<evidence type="ECO:0000256" key="4">
    <source>
        <dbReference type="ARBA" id="ARBA00023273"/>
    </source>
</evidence>
<dbReference type="EMBL" id="CADCUB010000116">
    <property type="protein sequence ID" value="CAA9341114.1"/>
    <property type="molecule type" value="Genomic_DNA"/>
</dbReference>
<dbReference type="GO" id="GO:0008843">
    <property type="term" value="F:endochitinase activity"/>
    <property type="evidence" value="ECO:0007669"/>
    <property type="project" value="UniProtKB-EC"/>
</dbReference>
<dbReference type="CDD" id="cd00146">
    <property type="entry name" value="PKD"/>
    <property type="match status" value="2"/>
</dbReference>
<comment type="subcellular location">
    <subcellularLocation>
        <location evidence="1">Cell projection</location>
    </subcellularLocation>
</comment>
<dbReference type="SUPFAM" id="SSF50998">
    <property type="entry name" value="Quinoprotein alcohol dehydrogenase-like"/>
    <property type="match status" value="1"/>
</dbReference>
<dbReference type="SMART" id="SM00560">
    <property type="entry name" value="LamGL"/>
    <property type="match status" value="1"/>
</dbReference>
<dbReference type="InterPro" id="IPR006558">
    <property type="entry name" value="LamG-like"/>
</dbReference>
<keyword evidence="5 9" id="KW-0326">Glycosidase</keyword>
<dbReference type="InterPro" id="IPR035986">
    <property type="entry name" value="PKD_dom_sf"/>
</dbReference>
<dbReference type="PANTHER" id="PTHR46182:SF2">
    <property type="entry name" value="FI19480P1"/>
    <property type="match status" value="1"/>
</dbReference>
<feature type="domain" description="PKD" evidence="7">
    <location>
        <begin position="787"/>
        <end position="875"/>
    </location>
</feature>
<proteinExistence type="predicted"/>
<dbReference type="Gene3D" id="2.60.40.10">
    <property type="entry name" value="Immunoglobulins"/>
    <property type="match status" value="3"/>
</dbReference>
<dbReference type="SUPFAM" id="SSF49899">
    <property type="entry name" value="Concanavalin A-like lectins/glucanases"/>
    <property type="match status" value="1"/>
</dbReference>
<dbReference type="PROSITE" id="PS50853">
    <property type="entry name" value="FN3"/>
    <property type="match status" value="1"/>
</dbReference>
<dbReference type="InterPro" id="IPR003961">
    <property type="entry name" value="FN3_dom"/>
</dbReference>
<name>A0A6J4LUB1_9ACTN</name>
<dbReference type="PROSITE" id="PS50093">
    <property type="entry name" value="PKD"/>
    <property type="match status" value="2"/>
</dbReference>
<dbReference type="Pfam" id="PF12768">
    <property type="entry name" value="Rax2"/>
    <property type="match status" value="1"/>
</dbReference>
<dbReference type="Pfam" id="PF13385">
    <property type="entry name" value="Laminin_G_3"/>
    <property type="match status" value="1"/>
</dbReference>
<dbReference type="SMART" id="SM00089">
    <property type="entry name" value="PKD"/>
    <property type="match status" value="2"/>
</dbReference>
<dbReference type="InterPro" id="IPR024982">
    <property type="entry name" value="Rax2-like_C"/>
</dbReference>
<keyword evidence="4" id="KW-0966">Cell projection</keyword>
<evidence type="ECO:0000313" key="9">
    <source>
        <dbReference type="EMBL" id="CAA9341114.1"/>
    </source>
</evidence>
<dbReference type="AlphaFoldDB" id="A0A6J4LUB1"/>
<dbReference type="Pfam" id="PF18911">
    <property type="entry name" value="PKD_4"/>
    <property type="match status" value="2"/>
</dbReference>
<dbReference type="GO" id="GO:0042995">
    <property type="term" value="C:cell projection"/>
    <property type="evidence" value="ECO:0007669"/>
    <property type="project" value="UniProtKB-SubCell"/>
</dbReference>
<evidence type="ECO:0000256" key="6">
    <source>
        <dbReference type="ARBA" id="ARBA00023326"/>
    </source>
</evidence>
<dbReference type="InterPro" id="IPR013320">
    <property type="entry name" value="ConA-like_dom_sf"/>
</dbReference>
<dbReference type="InterPro" id="IPR011047">
    <property type="entry name" value="Quinoprotein_ADH-like_sf"/>
</dbReference>
<keyword evidence="6" id="KW-0119">Carbohydrate metabolism</keyword>
<keyword evidence="9" id="KW-0378">Hydrolase</keyword>
<dbReference type="InterPro" id="IPR036116">
    <property type="entry name" value="FN3_sf"/>
</dbReference>
<dbReference type="GO" id="GO:0031410">
    <property type="term" value="C:cytoplasmic vesicle"/>
    <property type="evidence" value="ECO:0007669"/>
    <property type="project" value="TreeGrafter"/>
</dbReference>
<dbReference type="GO" id="GO:0016020">
    <property type="term" value="C:membrane"/>
    <property type="evidence" value="ECO:0007669"/>
    <property type="project" value="TreeGrafter"/>
</dbReference>
<dbReference type="InterPro" id="IPR013783">
    <property type="entry name" value="Ig-like_fold"/>
</dbReference>
<feature type="domain" description="PKD" evidence="7">
    <location>
        <begin position="874"/>
        <end position="962"/>
    </location>
</feature>